<gene>
    <name evidence="1" type="ORF">GJ744_008661</name>
</gene>
<reference evidence="1" key="1">
    <citation type="submission" date="2020-02" db="EMBL/GenBank/DDBJ databases">
        <authorList>
            <person name="Palmer J.M."/>
        </authorList>
    </citation>
    <scope>NUCLEOTIDE SEQUENCE</scope>
    <source>
        <strain evidence="1">EPUS1.4</strain>
        <tissue evidence="1">Thallus</tissue>
    </source>
</reference>
<protein>
    <submittedName>
        <fullName evidence="1">Uncharacterized protein</fullName>
    </submittedName>
</protein>
<dbReference type="Proteomes" id="UP000606974">
    <property type="component" value="Unassembled WGS sequence"/>
</dbReference>
<evidence type="ECO:0000313" key="1">
    <source>
        <dbReference type="EMBL" id="KAF7508784.1"/>
    </source>
</evidence>
<sequence length="87" mass="10066">MAVSTVLFLFFQTGNQGELFRFKLIRRFGTNRSASSLNRLSLHSSHYCPRSLALGNCLRSHFWEKVACLHFLRILVIDLAITHCYSF</sequence>
<evidence type="ECO:0000313" key="2">
    <source>
        <dbReference type="Proteomes" id="UP000606974"/>
    </source>
</evidence>
<comment type="caution">
    <text evidence="1">The sequence shown here is derived from an EMBL/GenBank/DDBJ whole genome shotgun (WGS) entry which is preliminary data.</text>
</comment>
<dbReference type="AlphaFoldDB" id="A0A8H7AIJ0"/>
<dbReference type="EMBL" id="JAACFV010000049">
    <property type="protein sequence ID" value="KAF7508784.1"/>
    <property type="molecule type" value="Genomic_DNA"/>
</dbReference>
<name>A0A8H7AIJ0_9EURO</name>
<keyword evidence="2" id="KW-1185">Reference proteome</keyword>
<proteinExistence type="predicted"/>
<accession>A0A8H7AIJ0</accession>
<organism evidence="1 2">
    <name type="scientific">Endocarpon pusillum</name>
    <dbReference type="NCBI Taxonomy" id="364733"/>
    <lineage>
        <taxon>Eukaryota</taxon>
        <taxon>Fungi</taxon>
        <taxon>Dikarya</taxon>
        <taxon>Ascomycota</taxon>
        <taxon>Pezizomycotina</taxon>
        <taxon>Eurotiomycetes</taxon>
        <taxon>Chaetothyriomycetidae</taxon>
        <taxon>Verrucariales</taxon>
        <taxon>Verrucariaceae</taxon>
        <taxon>Endocarpon</taxon>
    </lineage>
</organism>